<evidence type="ECO:0000256" key="1">
    <source>
        <dbReference type="SAM" id="MobiDB-lite"/>
    </source>
</evidence>
<dbReference type="EMBL" id="JANJYJ010000001">
    <property type="protein sequence ID" value="KAK3229197.1"/>
    <property type="molecule type" value="Genomic_DNA"/>
</dbReference>
<dbReference type="PANTHER" id="PTHR31286">
    <property type="entry name" value="GLYCINE-RICH CELL WALL STRUCTURAL PROTEIN 1.8-LIKE"/>
    <property type="match status" value="1"/>
</dbReference>
<dbReference type="InterPro" id="IPR025558">
    <property type="entry name" value="DUF4283"/>
</dbReference>
<dbReference type="InterPro" id="IPR040256">
    <property type="entry name" value="At4g02000-like"/>
</dbReference>
<reference evidence="3" key="1">
    <citation type="journal article" date="2023" name="Plant J.">
        <title>Genome sequences and population genomics provide insights into the demographic history, inbreeding, and mutation load of two 'living fossil' tree species of Dipteronia.</title>
        <authorList>
            <person name="Feng Y."/>
            <person name="Comes H.P."/>
            <person name="Chen J."/>
            <person name="Zhu S."/>
            <person name="Lu R."/>
            <person name="Zhang X."/>
            <person name="Li P."/>
            <person name="Qiu J."/>
            <person name="Olsen K.M."/>
            <person name="Qiu Y."/>
        </authorList>
    </citation>
    <scope>NUCLEOTIDE SEQUENCE</scope>
    <source>
        <strain evidence="3">NBL</strain>
    </source>
</reference>
<name>A0AAE0B4F8_9ROSI</name>
<feature type="domain" description="DUF4283" evidence="2">
    <location>
        <begin position="25"/>
        <end position="95"/>
    </location>
</feature>
<gene>
    <name evidence="3" type="ORF">Dsin_001078</name>
</gene>
<organism evidence="3 4">
    <name type="scientific">Dipteronia sinensis</name>
    <dbReference type="NCBI Taxonomy" id="43782"/>
    <lineage>
        <taxon>Eukaryota</taxon>
        <taxon>Viridiplantae</taxon>
        <taxon>Streptophyta</taxon>
        <taxon>Embryophyta</taxon>
        <taxon>Tracheophyta</taxon>
        <taxon>Spermatophyta</taxon>
        <taxon>Magnoliopsida</taxon>
        <taxon>eudicotyledons</taxon>
        <taxon>Gunneridae</taxon>
        <taxon>Pentapetalae</taxon>
        <taxon>rosids</taxon>
        <taxon>malvids</taxon>
        <taxon>Sapindales</taxon>
        <taxon>Sapindaceae</taxon>
        <taxon>Hippocastanoideae</taxon>
        <taxon>Acereae</taxon>
        <taxon>Dipteronia</taxon>
    </lineage>
</organism>
<evidence type="ECO:0000313" key="4">
    <source>
        <dbReference type="Proteomes" id="UP001281410"/>
    </source>
</evidence>
<dbReference type="Proteomes" id="UP001281410">
    <property type="component" value="Unassembled WGS sequence"/>
</dbReference>
<sequence>MERDSPVRVLDESLENEAVTRMSICLVGEILSNKTVNSEAFMRVIGNIWHVKEGFEIESVTGNVFTFHFKSKEDRQRVIYGCHQSFNNALMVLAKHEGNGTIKSIQFHMAVLWLQIHQVPILCMTKKIGWFLGSKIGEVMEVDRGNEGETGGKFMQVMAIRLRNLGANGNDESSLNILEPMIEENLKENIEETTIKGILARFEEQVDSTLNDQDTDLVKELEPGKKRTTAITDDEDSQRKRTKRDLSQVQANSKSEADDGKKGYGQKQLQTGLVEVSETI</sequence>
<dbReference type="Pfam" id="PF14111">
    <property type="entry name" value="DUF4283"/>
    <property type="match status" value="1"/>
</dbReference>
<accession>A0AAE0B4F8</accession>
<comment type="caution">
    <text evidence="3">The sequence shown here is derived from an EMBL/GenBank/DDBJ whole genome shotgun (WGS) entry which is preliminary data.</text>
</comment>
<dbReference type="PANTHER" id="PTHR31286:SF167">
    <property type="entry name" value="OS09G0268800 PROTEIN"/>
    <property type="match status" value="1"/>
</dbReference>
<keyword evidence="4" id="KW-1185">Reference proteome</keyword>
<proteinExistence type="predicted"/>
<dbReference type="AlphaFoldDB" id="A0AAE0B4F8"/>
<feature type="region of interest" description="Disordered" evidence="1">
    <location>
        <begin position="223"/>
        <end position="280"/>
    </location>
</feature>
<protein>
    <recommendedName>
        <fullName evidence="2">DUF4283 domain-containing protein</fullName>
    </recommendedName>
</protein>
<evidence type="ECO:0000313" key="3">
    <source>
        <dbReference type="EMBL" id="KAK3229197.1"/>
    </source>
</evidence>
<evidence type="ECO:0000259" key="2">
    <source>
        <dbReference type="Pfam" id="PF14111"/>
    </source>
</evidence>